<evidence type="ECO:0000313" key="2">
    <source>
        <dbReference type="Proteomes" id="UP000215335"/>
    </source>
</evidence>
<protein>
    <recommendedName>
        <fullName evidence="3">DUF4218 domain-containing protein</fullName>
    </recommendedName>
</protein>
<dbReference type="PANTHER" id="PTHR31912">
    <property type="entry name" value="IP13529P"/>
    <property type="match status" value="1"/>
</dbReference>
<sequence length="504" mass="58320">MSMLQNTIKLTLALYNNHHIPAKQLMIFKSYVPYLQKKIAIEFYEVPDSSIIDRVNLVMEENKNPLKPLSIEHLRFKHYERSCGFVNPESYEIGTELIFEIVSSLVICVKRVKRYSVFMPIRNTWKNFLETPNLFHEVMSYTKSFENENFIVSNIIQGSHSGEKELGVLYLGLPFLSPHLVAKLTNIYAVGHRKSIGSKRVCHKVIDELNKLCRDGIALNTNGTTVTVYFRCPLVLGDNLGLNCICDFVESFSATRTVQNYGQDVQKKSITTGVKTECVFNQLIYFHIVENRTLDIMHDLFEGVVHYTLSKILTCLIFGNKLLSLDMLNRRISEFYFGEVEINKPRPIYKESAKVNVNDIVKNKIKIKQSSAEMLCLCRYLGVIIGDLIPGNNRYWKLYLTLREIIGIVTAPRYNIADISQLRFLVHLHNESYIQLFGKLKPKMHFLIHFAEIMLDNGPVIHFWSMPYERRNKILKEIAISSRSHRNISLMMEFVINCSNLTLK</sequence>
<dbReference type="Proteomes" id="UP000215335">
    <property type="component" value="Unassembled WGS sequence"/>
</dbReference>
<accession>A0A232EFT6</accession>
<proteinExistence type="predicted"/>
<dbReference type="AlphaFoldDB" id="A0A232EFT6"/>
<reference evidence="1 2" key="1">
    <citation type="journal article" date="2017" name="Curr. Biol.">
        <title>The Evolution of Venom by Co-option of Single-Copy Genes.</title>
        <authorList>
            <person name="Martinson E.O."/>
            <person name="Mrinalini"/>
            <person name="Kelkar Y.D."/>
            <person name="Chang C.H."/>
            <person name="Werren J.H."/>
        </authorList>
    </citation>
    <scope>NUCLEOTIDE SEQUENCE [LARGE SCALE GENOMIC DNA]</scope>
    <source>
        <strain evidence="1 2">Alberta</strain>
        <tissue evidence="1">Whole body</tissue>
    </source>
</reference>
<evidence type="ECO:0000313" key="1">
    <source>
        <dbReference type="EMBL" id="OXU17211.1"/>
    </source>
</evidence>
<organism evidence="1 2">
    <name type="scientific">Trichomalopsis sarcophagae</name>
    <dbReference type="NCBI Taxonomy" id="543379"/>
    <lineage>
        <taxon>Eukaryota</taxon>
        <taxon>Metazoa</taxon>
        <taxon>Ecdysozoa</taxon>
        <taxon>Arthropoda</taxon>
        <taxon>Hexapoda</taxon>
        <taxon>Insecta</taxon>
        <taxon>Pterygota</taxon>
        <taxon>Neoptera</taxon>
        <taxon>Endopterygota</taxon>
        <taxon>Hymenoptera</taxon>
        <taxon>Apocrita</taxon>
        <taxon>Proctotrupomorpha</taxon>
        <taxon>Chalcidoidea</taxon>
        <taxon>Pteromalidae</taxon>
        <taxon>Pteromalinae</taxon>
        <taxon>Trichomalopsis</taxon>
    </lineage>
</organism>
<dbReference type="PANTHER" id="PTHR31912:SF34">
    <property type="entry name" value="NOTOCHORD-RELATED PROTEIN"/>
    <property type="match status" value="1"/>
</dbReference>
<keyword evidence="2" id="KW-1185">Reference proteome</keyword>
<dbReference type="OrthoDB" id="7698696at2759"/>
<name>A0A232EFT6_9HYME</name>
<dbReference type="EMBL" id="NNAY01004936">
    <property type="protein sequence ID" value="OXU17211.1"/>
    <property type="molecule type" value="Genomic_DNA"/>
</dbReference>
<evidence type="ECO:0008006" key="3">
    <source>
        <dbReference type="Google" id="ProtNLM"/>
    </source>
</evidence>
<comment type="caution">
    <text evidence="1">The sequence shown here is derived from an EMBL/GenBank/DDBJ whole genome shotgun (WGS) entry which is preliminary data.</text>
</comment>
<gene>
    <name evidence="1" type="ORF">TSAR_007607</name>
</gene>